<evidence type="ECO:0000313" key="2">
    <source>
        <dbReference type="Proteomes" id="UP000327013"/>
    </source>
</evidence>
<comment type="caution">
    <text evidence="1">The sequence shown here is derived from an EMBL/GenBank/DDBJ whole genome shotgun (WGS) entry which is preliminary data.</text>
</comment>
<keyword evidence="2" id="KW-1185">Reference proteome</keyword>
<reference evidence="1 2" key="1">
    <citation type="submission" date="2019-06" db="EMBL/GenBank/DDBJ databases">
        <title>A chromosomal-level reference genome of Carpinus fangiana (Coryloideae, Betulaceae).</title>
        <authorList>
            <person name="Yang X."/>
            <person name="Wang Z."/>
            <person name="Zhang L."/>
            <person name="Hao G."/>
            <person name="Liu J."/>
            <person name="Yang Y."/>
        </authorList>
    </citation>
    <scope>NUCLEOTIDE SEQUENCE [LARGE SCALE GENOMIC DNA]</scope>
    <source>
        <strain evidence="1">Cfa_2016G</strain>
        <tissue evidence="1">Leaf</tissue>
    </source>
</reference>
<name>A0A5N6KNS9_9ROSI</name>
<gene>
    <name evidence="1" type="ORF">FH972_021247</name>
</gene>
<organism evidence="1 2">
    <name type="scientific">Carpinus fangiana</name>
    <dbReference type="NCBI Taxonomy" id="176857"/>
    <lineage>
        <taxon>Eukaryota</taxon>
        <taxon>Viridiplantae</taxon>
        <taxon>Streptophyta</taxon>
        <taxon>Embryophyta</taxon>
        <taxon>Tracheophyta</taxon>
        <taxon>Spermatophyta</taxon>
        <taxon>Magnoliopsida</taxon>
        <taxon>eudicotyledons</taxon>
        <taxon>Gunneridae</taxon>
        <taxon>Pentapetalae</taxon>
        <taxon>rosids</taxon>
        <taxon>fabids</taxon>
        <taxon>Fagales</taxon>
        <taxon>Betulaceae</taxon>
        <taxon>Carpinus</taxon>
    </lineage>
</organism>
<sequence>MEPAPSGNEHPEQVSDTRCHVVPAGWMPDRASWEIVSMVYATAHETFACNKQISSAPCGWTFRDYASARPKSRRDHDSEQIPRLSAEKRRVYYGIGCARSLRLFLQGLLTHTETAVGRRLVALRAGFRGWIAIERRVASQAGPGSATARKMRKVDHHGLFAAAHVPTISSVRNEVRFEFTHEPPRVLDPERRLRVAFSFPEGWFRVCDTAGMLGAGWIERQRLGAGWMQWDSRHVRHMTPSSINYNCAASAMDYLSWTTNFTDP</sequence>
<evidence type="ECO:0000313" key="1">
    <source>
        <dbReference type="EMBL" id="KAB8336942.1"/>
    </source>
</evidence>
<dbReference type="Proteomes" id="UP000327013">
    <property type="component" value="Unassembled WGS sequence"/>
</dbReference>
<accession>A0A5N6KNS9</accession>
<dbReference type="EMBL" id="VIBQ01000009">
    <property type="protein sequence ID" value="KAB8336942.1"/>
    <property type="molecule type" value="Genomic_DNA"/>
</dbReference>
<protein>
    <submittedName>
        <fullName evidence="1">Uncharacterized protein</fullName>
    </submittedName>
</protein>
<dbReference type="AlphaFoldDB" id="A0A5N6KNS9"/>
<proteinExistence type="predicted"/>